<keyword evidence="1" id="KW-0812">Transmembrane</keyword>
<gene>
    <name evidence="2" type="ORF">TR143588</name>
</gene>
<dbReference type="AlphaFoldDB" id="A0A0X3PAT4"/>
<reference evidence="2" key="1">
    <citation type="submission" date="2016-01" db="EMBL/GenBank/DDBJ databases">
        <title>Reference transcriptome for the parasite Schistocephalus solidus: insights into the molecular evolution of parasitism.</title>
        <authorList>
            <person name="Hebert F.O."/>
            <person name="Grambauer S."/>
            <person name="Barber I."/>
            <person name="Landry C.R."/>
            <person name="Aubin-Horth N."/>
        </authorList>
    </citation>
    <scope>NUCLEOTIDE SEQUENCE</scope>
</reference>
<accession>A0A0X3PAT4</accession>
<proteinExistence type="predicted"/>
<keyword evidence="1" id="KW-1133">Transmembrane helix</keyword>
<keyword evidence="1" id="KW-0472">Membrane</keyword>
<protein>
    <submittedName>
        <fullName evidence="2">Uncharacterized protein</fullName>
    </submittedName>
</protein>
<organism evidence="2">
    <name type="scientific">Schistocephalus solidus</name>
    <name type="common">Tapeworm</name>
    <dbReference type="NCBI Taxonomy" id="70667"/>
    <lineage>
        <taxon>Eukaryota</taxon>
        <taxon>Metazoa</taxon>
        <taxon>Spiralia</taxon>
        <taxon>Lophotrochozoa</taxon>
        <taxon>Platyhelminthes</taxon>
        <taxon>Cestoda</taxon>
        <taxon>Eucestoda</taxon>
        <taxon>Diphyllobothriidea</taxon>
        <taxon>Diphyllobothriidae</taxon>
        <taxon>Schistocephalus</taxon>
    </lineage>
</organism>
<evidence type="ECO:0000256" key="1">
    <source>
        <dbReference type="SAM" id="Phobius"/>
    </source>
</evidence>
<feature type="transmembrane region" description="Helical" evidence="1">
    <location>
        <begin position="49"/>
        <end position="70"/>
    </location>
</feature>
<dbReference type="EMBL" id="GEEE01014412">
    <property type="protein sequence ID" value="JAP48813.1"/>
    <property type="molecule type" value="Transcribed_RNA"/>
</dbReference>
<sequence>MLRNIQDTREGTIVARLITSARCSCSWEMPLLPTEQHILGLSFCFYPKIVGAVFLIGCILLITVFLKFAYCRSSVILQRAESGTYATASLLPVGQLRACELSFCQFIHSLPSPVLRPFCGEFVHASCSPLFSCFVDLETRLSKALVIPRLYTAFLREKN</sequence>
<evidence type="ECO:0000313" key="2">
    <source>
        <dbReference type="EMBL" id="JAP48813.1"/>
    </source>
</evidence>
<name>A0A0X3PAT4_SCHSO</name>